<dbReference type="CDD" id="cd03354">
    <property type="entry name" value="LbH_SAT"/>
    <property type="match status" value="1"/>
</dbReference>
<dbReference type="RefSeq" id="WP_102723543.1">
    <property type="nucleotide sequence ID" value="NZ_PNHG01000003.1"/>
</dbReference>
<evidence type="ECO:0000256" key="1">
    <source>
        <dbReference type="ARBA" id="ARBA00004876"/>
    </source>
</evidence>
<keyword evidence="14" id="KW-1185">Reference proteome</keyword>
<evidence type="ECO:0000256" key="10">
    <source>
        <dbReference type="ARBA" id="ARBA00049486"/>
    </source>
</evidence>
<dbReference type="SUPFAM" id="SSF51161">
    <property type="entry name" value="Trimeric LpxA-like enzymes"/>
    <property type="match status" value="1"/>
</dbReference>
<dbReference type="GO" id="GO:0006535">
    <property type="term" value="P:cysteine biosynthetic process from serine"/>
    <property type="evidence" value="ECO:0007669"/>
    <property type="project" value="InterPro"/>
</dbReference>
<keyword evidence="5" id="KW-0028">Amino-acid biosynthesis</keyword>
<feature type="compositionally biased region" description="Basic and acidic residues" evidence="12">
    <location>
        <begin position="173"/>
        <end position="183"/>
    </location>
</feature>
<gene>
    <name evidence="13" type="primary">cysE</name>
    <name evidence="13" type="ORF">CJ203_03460</name>
</gene>
<evidence type="ECO:0000313" key="13">
    <source>
        <dbReference type="EMBL" id="PMC65070.1"/>
    </source>
</evidence>
<evidence type="ECO:0000256" key="9">
    <source>
        <dbReference type="ARBA" id="ARBA00023315"/>
    </source>
</evidence>
<dbReference type="NCBIfam" id="NF041874">
    <property type="entry name" value="EPS_EpsC"/>
    <property type="match status" value="1"/>
</dbReference>
<keyword evidence="6 11" id="KW-0808">Transferase</keyword>
<comment type="catalytic activity">
    <reaction evidence="10 11">
        <text>L-serine + acetyl-CoA = O-acetyl-L-serine + CoA</text>
        <dbReference type="Rhea" id="RHEA:24560"/>
        <dbReference type="ChEBI" id="CHEBI:33384"/>
        <dbReference type="ChEBI" id="CHEBI:57287"/>
        <dbReference type="ChEBI" id="CHEBI:57288"/>
        <dbReference type="ChEBI" id="CHEBI:58340"/>
        <dbReference type="EC" id="2.3.1.30"/>
    </reaction>
</comment>
<keyword evidence="7" id="KW-0677">Repeat</keyword>
<evidence type="ECO:0000256" key="7">
    <source>
        <dbReference type="ARBA" id="ARBA00022737"/>
    </source>
</evidence>
<dbReference type="InterPro" id="IPR011004">
    <property type="entry name" value="Trimer_LpxA-like_sf"/>
</dbReference>
<feature type="region of interest" description="Disordered" evidence="12">
    <location>
        <begin position="173"/>
        <end position="197"/>
    </location>
</feature>
<dbReference type="PROSITE" id="PS00101">
    <property type="entry name" value="HEXAPEP_TRANSFERASES"/>
    <property type="match status" value="1"/>
</dbReference>
<dbReference type="Pfam" id="PF00132">
    <property type="entry name" value="Hexapep"/>
    <property type="match status" value="1"/>
</dbReference>
<evidence type="ECO:0000256" key="2">
    <source>
        <dbReference type="ARBA" id="ARBA00007274"/>
    </source>
</evidence>
<dbReference type="NCBIfam" id="TIGR01172">
    <property type="entry name" value="cysE"/>
    <property type="match status" value="1"/>
</dbReference>
<dbReference type="Gene3D" id="2.160.10.10">
    <property type="entry name" value="Hexapeptide repeat proteins"/>
    <property type="match status" value="1"/>
</dbReference>
<evidence type="ECO:0000256" key="12">
    <source>
        <dbReference type="SAM" id="MobiDB-lite"/>
    </source>
</evidence>
<dbReference type="EC" id="2.3.1.30" evidence="3 11"/>
<evidence type="ECO:0000313" key="14">
    <source>
        <dbReference type="Proteomes" id="UP000235836"/>
    </source>
</evidence>
<dbReference type="GO" id="GO:0005737">
    <property type="term" value="C:cytoplasm"/>
    <property type="evidence" value="ECO:0007669"/>
    <property type="project" value="InterPro"/>
</dbReference>
<dbReference type="EMBL" id="PNHG01000003">
    <property type="protein sequence ID" value="PMC65070.1"/>
    <property type="molecule type" value="Genomic_DNA"/>
</dbReference>
<dbReference type="GO" id="GO:0009001">
    <property type="term" value="F:serine O-acetyltransferase activity"/>
    <property type="evidence" value="ECO:0007669"/>
    <property type="project" value="UniProtKB-EC"/>
</dbReference>
<sequence length="197" mass="21210">MFKVIQTIREDLENARLHDPAARGDLENAIVYSGLHAIWMHRISHALWTRNIKGPARILAQFSRFLTGVEIHPGATIGRRFFIDHGMGIVIGETAEIGDGVMLYHGVTLGGQVLTQTKRHPTIGDNVTIGAGAKVLGPITIGEGSAVGANAVVTKDVPPNCIAIGIPAKCRPRKSDERQHLVDPDAYVAGNNDNTSR</sequence>
<dbReference type="InterPro" id="IPR005881">
    <property type="entry name" value="Ser_O-AcTrfase"/>
</dbReference>
<organism evidence="13 14">
    <name type="scientific">Corynebacterium tuscaniense</name>
    <dbReference type="NCBI Taxonomy" id="302449"/>
    <lineage>
        <taxon>Bacteria</taxon>
        <taxon>Bacillati</taxon>
        <taxon>Actinomycetota</taxon>
        <taxon>Actinomycetes</taxon>
        <taxon>Mycobacteriales</taxon>
        <taxon>Corynebacteriaceae</taxon>
        <taxon>Corynebacterium</taxon>
    </lineage>
</organism>
<dbReference type="PIRSF" id="PIRSF000441">
    <property type="entry name" value="CysE"/>
    <property type="match status" value="1"/>
</dbReference>
<reference evidence="13 14" key="1">
    <citation type="submission" date="2017-09" db="EMBL/GenBank/DDBJ databases">
        <title>Bacterial strain isolated from the female urinary microbiota.</title>
        <authorList>
            <person name="Thomas-White K."/>
            <person name="Kumar N."/>
            <person name="Forster S."/>
            <person name="Putonti C."/>
            <person name="Lawley T."/>
            <person name="Wolfe A.J."/>
        </authorList>
    </citation>
    <scope>NUCLEOTIDE SEQUENCE [LARGE SCALE GENOMIC DNA]</scope>
    <source>
        <strain evidence="13 14">UMB0792</strain>
    </source>
</reference>
<dbReference type="FunFam" id="2.160.10.10:FF:000007">
    <property type="entry name" value="Serine acetyltransferase"/>
    <property type="match status" value="1"/>
</dbReference>
<comment type="caution">
    <text evidence="13">The sequence shown here is derived from an EMBL/GenBank/DDBJ whole genome shotgun (WGS) entry which is preliminary data.</text>
</comment>
<proteinExistence type="inferred from homology"/>
<dbReference type="InterPro" id="IPR042122">
    <property type="entry name" value="Ser_AcTrfase_N_sf"/>
</dbReference>
<evidence type="ECO:0000256" key="6">
    <source>
        <dbReference type="ARBA" id="ARBA00022679"/>
    </source>
</evidence>
<dbReference type="Proteomes" id="UP000235836">
    <property type="component" value="Unassembled WGS sequence"/>
</dbReference>
<dbReference type="Gene3D" id="1.10.3130.10">
    <property type="entry name" value="serine acetyltransferase, domain 1"/>
    <property type="match status" value="1"/>
</dbReference>
<evidence type="ECO:0000256" key="8">
    <source>
        <dbReference type="ARBA" id="ARBA00023192"/>
    </source>
</evidence>
<evidence type="ECO:0000256" key="5">
    <source>
        <dbReference type="ARBA" id="ARBA00022605"/>
    </source>
</evidence>
<evidence type="ECO:0000256" key="4">
    <source>
        <dbReference type="ARBA" id="ARBA00018522"/>
    </source>
</evidence>
<comment type="pathway">
    <text evidence="1">Amino-acid biosynthesis; L-cysteine biosynthesis; L-cysteine from L-serine: step 1/2.</text>
</comment>
<dbReference type="InterPro" id="IPR018357">
    <property type="entry name" value="Hexapep_transf_CS"/>
</dbReference>
<protein>
    <recommendedName>
        <fullName evidence="4 11">Serine acetyltransferase</fullName>
        <ecNumber evidence="3 11">2.3.1.30</ecNumber>
    </recommendedName>
</protein>
<keyword evidence="8" id="KW-0198">Cysteine biosynthesis</keyword>
<dbReference type="InterPro" id="IPR001451">
    <property type="entry name" value="Hexapep"/>
</dbReference>
<dbReference type="InterPro" id="IPR053376">
    <property type="entry name" value="Serine_acetyltransferase"/>
</dbReference>
<dbReference type="AlphaFoldDB" id="A0A2N6T6X7"/>
<dbReference type="InterPro" id="IPR045304">
    <property type="entry name" value="LbH_SAT"/>
</dbReference>
<evidence type="ECO:0000256" key="3">
    <source>
        <dbReference type="ARBA" id="ARBA00013266"/>
    </source>
</evidence>
<keyword evidence="9 11" id="KW-0012">Acyltransferase</keyword>
<comment type="similarity">
    <text evidence="2 11">Belongs to the transferase hexapeptide repeat family.</text>
</comment>
<name>A0A2N6T6X7_9CORY</name>
<accession>A0A2N6T6X7</accession>
<evidence type="ECO:0000256" key="11">
    <source>
        <dbReference type="PIRNR" id="PIRNR000441"/>
    </source>
</evidence>
<dbReference type="PANTHER" id="PTHR42811">
    <property type="entry name" value="SERINE ACETYLTRANSFERASE"/>
    <property type="match status" value="1"/>
</dbReference>